<name>A0ABD5XXI0_9EURY</name>
<reference evidence="2 3" key="1">
    <citation type="journal article" date="2019" name="Int. J. Syst. Evol. Microbiol.">
        <title>The Global Catalogue of Microorganisms (GCM) 10K type strain sequencing project: providing services to taxonomists for standard genome sequencing and annotation.</title>
        <authorList>
            <consortium name="The Broad Institute Genomics Platform"/>
            <consortium name="The Broad Institute Genome Sequencing Center for Infectious Disease"/>
            <person name="Wu L."/>
            <person name="Ma J."/>
        </authorList>
    </citation>
    <scope>NUCLEOTIDE SEQUENCE [LARGE SCALE GENOMIC DNA]</scope>
    <source>
        <strain evidence="2 3">DT92</strain>
    </source>
</reference>
<dbReference type="Gene3D" id="1.10.357.10">
    <property type="entry name" value="Tetracycline Repressor, domain 2"/>
    <property type="match status" value="1"/>
</dbReference>
<comment type="caution">
    <text evidence="2">The sequence shown here is derived from an EMBL/GenBank/DDBJ whole genome shotgun (WGS) entry which is preliminary data.</text>
</comment>
<proteinExistence type="predicted"/>
<accession>A0ABD5XXI0</accession>
<evidence type="ECO:0000259" key="1">
    <source>
        <dbReference type="Pfam" id="PF13977"/>
    </source>
</evidence>
<evidence type="ECO:0000313" key="2">
    <source>
        <dbReference type="EMBL" id="MFC7138086.1"/>
    </source>
</evidence>
<evidence type="ECO:0000313" key="3">
    <source>
        <dbReference type="Proteomes" id="UP001596368"/>
    </source>
</evidence>
<dbReference type="SUPFAM" id="SSF48498">
    <property type="entry name" value="Tetracyclin repressor-like, C-terminal domain"/>
    <property type="match status" value="1"/>
</dbReference>
<sequence>MTFLVTDGDPDAAGLNVAFMELLSHAPYNETLEGPLRAYEEFVLAELADVVRAGVESGDFRDADPEATAAFVLATCDGVTGFGTALGMAEAAADVRDRLFAYLDAVVVADA</sequence>
<dbReference type="Pfam" id="PF13977">
    <property type="entry name" value="TetR_C_6"/>
    <property type="match status" value="1"/>
</dbReference>
<keyword evidence="3" id="KW-1185">Reference proteome</keyword>
<organism evidence="2 3">
    <name type="scientific">Halobaculum litoreum</name>
    <dbReference type="NCBI Taxonomy" id="3031998"/>
    <lineage>
        <taxon>Archaea</taxon>
        <taxon>Methanobacteriati</taxon>
        <taxon>Methanobacteriota</taxon>
        <taxon>Stenosarchaea group</taxon>
        <taxon>Halobacteria</taxon>
        <taxon>Halobacteriales</taxon>
        <taxon>Haloferacaceae</taxon>
        <taxon>Halobaculum</taxon>
    </lineage>
</organism>
<dbReference type="EMBL" id="JBHSZG010000008">
    <property type="protein sequence ID" value="MFC7138086.1"/>
    <property type="molecule type" value="Genomic_DNA"/>
</dbReference>
<feature type="domain" description="BetI-type transcriptional repressor C-terminal" evidence="1">
    <location>
        <begin position="11"/>
        <end position="106"/>
    </location>
</feature>
<dbReference type="Proteomes" id="UP001596368">
    <property type="component" value="Unassembled WGS sequence"/>
</dbReference>
<gene>
    <name evidence="2" type="ORF">ACFQRB_19670</name>
</gene>
<dbReference type="InterPro" id="IPR036271">
    <property type="entry name" value="Tet_transcr_reg_TetR-rel_C_sf"/>
</dbReference>
<dbReference type="InterPro" id="IPR039538">
    <property type="entry name" value="BetI_C"/>
</dbReference>
<dbReference type="AlphaFoldDB" id="A0ABD5XXI0"/>
<protein>
    <submittedName>
        <fullName evidence="2">TetR family transcriptional regulator C-terminal domain-containing protein</fullName>
    </submittedName>
</protein>